<keyword evidence="1" id="KW-0472">Membrane</keyword>
<evidence type="ECO:0000313" key="2">
    <source>
        <dbReference type="EMBL" id="MDA4844576.1"/>
    </source>
</evidence>
<name>A0ABT4VIN5_9HYPH</name>
<keyword evidence="3" id="KW-1185">Reference proteome</keyword>
<organism evidence="2 3">
    <name type="scientific">Hoeflea poritis</name>
    <dbReference type="NCBI Taxonomy" id="2993659"/>
    <lineage>
        <taxon>Bacteria</taxon>
        <taxon>Pseudomonadati</taxon>
        <taxon>Pseudomonadota</taxon>
        <taxon>Alphaproteobacteria</taxon>
        <taxon>Hyphomicrobiales</taxon>
        <taxon>Rhizobiaceae</taxon>
        <taxon>Hoeflea</taxon>
    </lineage>
</organism>
<feature type="transmembrane region" description="Helical" evidence="1">
    <location>
        <begin position="79"/>
        <end position="99"/>
    </location>
</feature>
<evidence type="ECO:0000256" key="1">
    <source>
        <dbReference type="SAM" id="Phobius"/>
    </source>
</evidence>
<keyword evidence="1" id="KW-1133">Transmembrane helix</keyword>
<evidence type="ECO:0008006" key="4">
    <source>
        <dbReference type="Google" id="ProtNLM"/>
    </source>
</evidence>
<sequence length="195" mass="20847">MSFSPQSGSPESLPAKRIYTLARVLAVATTVGMVLLPLLTALVWGAALVGTLPQWLAMEHLGDPAGTVDLTTTSPFAKLLALSVEMIGVLIFVYGLAGLRRTFVESARGRWFSSVSISGFRRFAWVSLAMVFVEIVQQSAMSVIMSVGTPGLQNQLSITFGSLELAKLFTALLFVFVAQVFVAGKAVDDENAAFI</sequence>
<evidence type="ECO:0000313" key="3">
    <source>
        <dbReference type="Proteomes" id="UP001148313"/>
    </source>
</evidence>
<protein>
    <recommendedName>
        <fullName evidence="4">DUF2975 domain-containing protein</fullName>
    </recommendedName>
</protein>
<dbReference type="EMBL" id="JAPJZH010000002">
    <property type="protein sequence ID" value="MDA4844576.1"/>
    <property type="molecule type" value="Genomic_DNA"/>
</dbReference>
<proteinExistence type="predicted"/>
<feature type="transmembrane region" description="Helical" evidence="1">
    <location>
        <begin position="165"/>
        <end position="184"/>
    </location>
</feature>
<gene>
    <name evidence="2" type="ORF">OOZ53_04405</name>
</gene>
<dbReference type="Proteomes" id="UP001148313">
    <property type="component" value="Unassembled WGS sequence"/>
</dbReference>
<reference evidence="2" key="1">
    <citation type="submission" date="2022-11" db="EMBL/GenBank/DDBJ databases">
        <title>Hoeflea poritis sp. nov., isolated from scleractinian coral Porites lutea.</title>
        <authorList>
            <person name="Zhang G."/>
            <person name="Wei Q."/>
            <person name="Cai L."/>
        </authorList>
    </citation>
    <scope>NUCLEOTIDE SEQUENCE</scope>
    <source>
        <strain evidence="2">E7-10</strain>
    </source>
</reference>
<dbReference type="RefSeq" id="WP_271088104.1">
    <property type="nucleotide sequence ID" value="NZ_JAPJZH010000002.1"/>
</dbReference>
<accession>A0ABT4VIN5</accession>
<feature type="transmembrane region" description="Helical" evidence="1">
    <location>
        <begin position="120"/>
        <end position="145"/>
    </location>
</feature>
<keyword evidence="1" id="KW-0812">Transmembrane</keyword>
<comment type="caution">
    <text evidence="2">The sequence shown here is derived from an EMBL/GenBank/DDBJ whole genome shotgun (WGS) entry which is preliminary data.</text>
</comment>
<feature type="transmembrane region" description="Helical" evidence="1">
    <location>
        <begin position="21"/>
        <end position="47"/>
    </location>
</feature>